<feature type="domain" description="Helicase ATP-binding" evidence="10">
    <location>
        <begin position="174"/>
        <end position="348"/>
    </location>
</feature>
<dbReference type="Gene3D" id="3.40.50.300">
    <property type="entry name" value="P-loop containing nucleotide triphosphate hydrolases"/>
    <property type="match status" value="1"/>
</dbReference>
<dbReference type="Gene3D" id="3.40.50.10810">
    <property type="entry name" value="Tandem AAA-ATPase domain"/>
    <property type="match status" value="1"/>
</dbReference>
<keyword evidence="14" id="KW-1185">Reference proteome</keyword>
<dbReference type="InterPro" id="IPR049730">
    <property type="entry name" value="SNF2/RAD54-like_C"/>
</dbReference>
<feature type="compositionally biased region" description="Low complexity" evidence="8">
    <location>
        <begin position="698"/>
        <end position="708"/>
    </location>
</feature>
<feature type="region of interest" description="Disordered" evidence="8">
    <location>
        <begin position="834"/>
        <end position="858"/>
    </location>
</feature>
<name>A0ABN7TAY3_OIKDI</name>
<evidence type="ECO:0000313" key="13">
    <source>
        <dbReference type="EMBL" id="CAG5113731.1"/>
    </source>
</evidence>
<evidence type="ECO:0000256" key="6">
    <source>
        <dbReference type="ARBA" id="ARBA00031896"/>
    </source>
</evidence>
<dbReference type="InterPro" id="IPR010003">
    <property type="entry name" value="HARP_dom"/>
</dbReference>
<dbReference type="PROSITE" id="PS51192">
    <property type="entry name" value="HELICASE_ATP_BIND_1"/>
    <property type="match status" value="1"/>
</dbReference>
<evidence type="ECO:0000256" key="1">
    <source>
        <dbReference type="ARBA" id="ARBA00004123"/>
    </source>
</evidence>
<sequence length="881" mass="101152">MISKVMCGRLVNWLRQNNHRFEFDQNEKVLTDKTNTAGTSKAAGDKENPDQIVVQIIFVKGEEGRFAVTSEKWLDRDAYKLLINEIFNKVRLPNGQPAGSYSERWRFWTFPLEVYHDFMNTYKSANIAKLTVNPFPPQVTRYLRPKTTEEAPITPNVPEMLLKALYPFQREGLEEIIRRKGKAILADEMGLGKTIQALAAAAHYRKDWPLLIVSPSSVKFNWLVEMNHWIGEIVNKDNIQVLYTGKDVEKIRNNLKVVITSYEMTTKIVDKNKHMTDVSIFSEDQVRRPRFGMVILDESHYIKSATAKRAQSTKLLCNGAARVLCLSGTPALAKPIELHSQIEVVKKDLFPNRHSFGVRYCAAIKTRYGWNYSGSDNLPELSLILSKTIMIRRLKSQVLKDLPPKLRKVIYMKVPESREMQKCYKIFEGIQKIPSGITKADFKPGEFEKLSDKFKEADDSPLTIWNKWYSATGDAKIKSISEYLIEKLENENEKILVFAHHRSVIDSLEQNLSPKIKGNLIKITGSTRSDDRTMFVEKFQNDENVKCALLSITAVNMGVTLTKASTVVFAELHYTPGVMVQAEDRAHRIGRESDVNIEYLIAKNTADEWIWRNGIGPNVCCRQFSCSVVDFRHARTKEPQVAPDFSNCLGRDNHSRNRRESKTYYTEASTDETEYSSTEYDTEYTTYESSREVRRSSSRQSLQRTPSSAHRNRRRSGYGSDRPTPKARRRLSYSDKRRPYPSGNIDYQEFDENEPCVKRPILTEKTRMIIRRVALAVLTATVAVCIVCLLSQWKRAYDKRRNATWIEKSEFWTDYFYNQFSCSGAGLGNSAVEEKHENLKQEDENDEENDGFDDDDEFDDIVAELDNEASSVPAPAPSNKE</sequence>
<gene>
    <name evidence="13" type="ORF">OKIOD_LOCUS16586</name>
</gene>
<evidence type="ECO:0000256" key="9">
    <source>
        <dbReference type="SAM" id="Phobius"/>
    </source>
</evidence>
<feature type="compositionally biased region" description="Acidic residues" evidence="8">
    <location>
        <begin position="843"/>
        <end position="858"/>
    </location>
</feature>
<proteinExistence type="inferred from homology"/>
<evidence type="ECO:0000256" key="2">
    <source>
        <dbReference type="ARBA" id="ARBA00020162"/>
    </source>
</evidence>
<feature type="region of interest" description="Disordered" evidence="8">
    <location>
        <begin position="658"/>
        <end position="747"/>
    </location>
</feature>
<dbReference type="SMART" id="SM00490">
    <property type="entry name" value="HELICc"/>
    <property type="match status" value="1"/>
</dbReference>
<comment type="similarity">
    <text evidence="7">Belongs to the SNF2/RAD54 helicase family. SMARCAL1 subfamily.</text>
</comment>
<keyword evidence="9" id="KW-0472">Membrane</keyword>
<evidence type="ECO:0000259" key="10">
    <source>
        <dbReference type="PROSITE" id="PS51192"/>
    </source>
</evidence>
<evidence type="ECO:0000313" key="14">
    <source>
        <dbReference type="Proteomes" id="UP001158576"/>
    </source>
</evidence>
<dbReference type="InterPro" id="IPR001650">
    <property type="entry name" value="Helicase_C-like"/>
</dbReference>
<comment type="subcellular location">
    <subcellularLocation>
        <location evidence="1">Nucleus</location>
    </subcellularLocation>
</comment>
<evidence type="ECO:0000259" key="12">
    <source>
        <dbReference type="PROSITE" id="PS51467"/>
    </source>
</evidence>
<dbReference type="CDD" id="cd18010">
    <property type="entry name" value="DEXHc_HARP_SMARCAL1"/>
    <property type="match status" value="1"/>
</dbReference>
<dbReference type="EMBL" id="OU015567">
    <property type="protein sequence ID" value="CAG5113731.1"/>
    <property type="molecule type" value="Genomic_DNA"/>
</dbReference>
<evidence type="ECO:0000256" key="4">
    <source>
        <dbReference type="ARBA" id="ARBA00023242"/>
    </source>
</evidence>
<dbReference type="CDD" id="cd18793">
    <property type="entry name" value="SF2_C_SNF"/>
    <property type="match status" value="1"/>
</dbReference>
<evidence type="ECO:0000256" key="8">
    <source>
        <dbReference type="SAM" id="MobiDB-lite"/>
    </source>
</evidence>
<reference evidence="13 14" key="1">
    <citation type="submission" date="2021-04" db="EMBL/GenBank/DDBJ databases">
        <authorList>
            <person name="Bliznina A."/>
        </authorList>
    </citation>
    <scope>NUCLEOTIDE SEQUENCE [LARGE SCALE GENOMIC DNA]</scope>
</reference>
<dbReference type="Pfam" id="PF00176">
    <property type="entry name" value="SNF2-rel_dom"/>
    <property type="match status" value="1"/>
</dbReference>
<dbReference type="SUPFAM" id="SSF52540">
    <property type="entry name" value="P-loop containing nucleoside triphosphate hydrolases"/>
    <property type="match status" value="2"/>
</dbReference>
<dbReference type="PANTHER" id="PTHR45766:SF6">
    <property type="entry name" value="SWI_SNF-RELATED MATRIX-ASSOCIATED ACTIN-DEPENDENT REGULATOR OF CHROMATIN SUBFAMILY A-LIKE PROTEIN 1"/>
    <property type="match status" value="1"/>
</dbReference>
<protein>
    <recommendedName>
        <fullName evidence="2">SWI/SNF-related matrix-associated actin-dependent regulator of chromatin subfamily A-like protein 1</fullName>
    </recommendedName>
    <alternativeName>
        <fullName evidence="6">HepA-related protein</fullName>
    </alternativeName>
    <alternativeName>
        <fullName evidence="5">Sucrose nonfermenting protein 2-like 1</fullName>
    </alternativeName>
</protein>
<evidence type="ECO:0000256" key="7">
    <source>
        <dbReference type="PROSITE-ProRule" id="PRU00800"/>
    </source>
</evidence>
<keyword evidence="3" id="KW-0378">Hydrolase</keyword>
<dbReference type="InterPro" id="IPR014001">
    <property type="entry name" value="Helicase_ATP-bd"/>
</dbReference>
<feature type="domain" description="HARP" evidence="12">
    <location>
        <begin position="48"/>
        <end position="136"/>
    </location>
</feature>
<keyword evidence="9" id="KW-0812">Transmembrane</keyword>
<evidence type="ECO:0000259" key="11">
    <source>
        <dbReference type="PROSITE" id="PS51194"/>
    </source>
</evidence>
<organism evidence="13 14">
    <name type="scientific">Oikopleura dioica</name>
    <name type="common">Tunicate</name>
    <dbReference type="NCBI Taxonomy" id="34765"/>
    <lineage>
        <taxon>Eukaryota</taxon>
        <taxon>Metazoa</taxon>
        <taxon>Chordata</taxon>
        <taxon>Tunicata</taxon>
        <taxon>Appendicularia</taxon>
        <taxon>Copelata</taxon>
        <taxon>Oikopleuridae</taxon>
        <taxon>Oikopleura</taxon>
    </lineage>
</organism>
<keyword evidence="9" id="KW-1133">Transmembrane helix</keyword>
<evidence type="ECO:0000256" key="5">
    <source>
        <dbReference type="ARBA" id="ARBA00029621"/>
    </source>
</evidence>
<dbReference type="InterPro" id="IPR027417">
    <property type="entry name" value="P-loop_NTPase"/>
</dbReference>
<feature type="transmembrane region" description="Helical" evidence="9">
    <location>
        <begin position="769"/>
        <end position="791"/>
    </location>
</feature>
<dbReference type="SMART" id="SM00487">
    <property type="entry name" value="DEXDc"/>
    <property type="match status" value="1"/>
</dbReference>
<dbReference type="Pfam" id="PF00271">
    <property type="entry name" value="Helicase_C"/>
    <property type="match status" value="1"/>
</dbReference>
<dbReference type="PROSITE" id="PS51467">
    <property type="entry name" value="HARP"/>
    <property type="match status" value="1"/>
</dbReference>
<evidence type="ECO:0000256" key="3">
    <source>
        <dbReference type="ARBA" id="ARBA00022801"/>
    </source>
</evidence>
<dbReference type="InterPro" id="IPR000330">
    <property type="entry name" value="SNF2_N"/>
</dbReference>
<feature type="domain" description="Helicase C-terminal" evidence="11">
    <location>
        <begin position="480"/>
        <end position="632"/>
    </location>
</feature>
<keyword evidence="4" id="KW-0539">Nucleus</keyword>
<feature type="compositionally biased region" description="Low complexity" evidence="8">
    <location>
        <begin position="675"/>
        <end position="688"/>
    </location>
</feature>
<accession>A0ABN7TAY3</accession>
<dbReference type="Proteomes" id="UP001158576">
    <property type="component" value="Chromosome 2"/>
</dbReference>
<dbReference type="InterPro" id="IPR038718">
    <property type="entry name" value="SNF2-like_sf"/>
</dbReference>
<dbReference type="PROSITE" id="PS51194">
    <property type="entry name" value="HELICASE_CTER"/>
    <property type="match status" value="1"/>
</dbReference>
<dbReference type="PANTHER" id="PTHR45766">
    <property type="entry name" value="DNA ANNEALING HELICASE AND ENDONUCLEASE ZRANB3 FAMILY MEMBER"/>
    <property type="match status" value="1"/>
</dbReference>